<dbReference type="Proteomes" id="UP001055811">
    <property type="component" value="Linkage Group LG05"/>
</dbReference>
<name>A0ACB9CZN1_CICIN</name>
<reference evidence="1 2" key="2">
    <citation type="journal article" date="2022" name="Mol. Ecol. Resour.">
        <title>The genomes of chicory, endive, great burdock and yacon provide insights into Asteraceae paleo-polyploidization history and plant inulin production.</title>
        <authorList>
            <person name="Fan W."/>
            <person name="Wang S."/>
            <person name="Wang H."/>
            <person name="Wang A."/>
            <person name="Jiang F."/>
            <person name="Liu H."/>
            <person name="Zhao H."/>
            <person name="Xu D."/>
            <person name="Zhang Y."/>
        </authorList>
    </citation>
    <scope>NUCLEOTIDE SEQUENCE [LARGE SCALE GENOMIC DNA]</scope>
    <source>
        <strain evidence="2">cv. Punajuju</strain>
        <tissue evidence="1">Leaves</tissue>
    </source>
</reference>
<organism evidence="1 2">
    <name type="scientific">Cichorium intybus</name>
    <name type="common">Chicory</name>
    <dbReference type="NCBI Taxonomy" id="13427"/>
    <lineage>
        <taxon>Eukaryota</taxon>
        <taxon>Viridiplantae</taxon>
        <taxon>Streptophyta</taxon>
        <taxon>Embryophyta</taxon>
        <taxon>Tracheophyta</taxon>
        <taxon>Spermatophyta</taxon>
        <taxon>Magnoliopsida</taxon>
        <taxon>eudicotyledons</taxon>
        <taxon>Gunneridae</taxon>
        <taxon>Pentapetalae</taxon>
        <taxon>asterids</taxon>
        <taxon>campanulids</taxon>
        <taxon>Asterales</taxon>
        <taxon>Asteraceae</taxon>
        <taxon>Cichorioideae</taxon>
        <taxon>Cichorieae</taxon>
        <taxon>Cichoriinae</taxon>
        <taxon>Cichorium</taxon>
    </lineage>
</organism>
<proteinExistence type="predicted"/>
<keyword evidence="2" id="KW-1185">Reference proteome</keyword>
<reference evidence="2" key="1">
    <citation type="journal article" date="2022" name="Mol. Ecol. Resour.">
        <title>The genomes of chicory, endive, great burdock and yacon provide insights into Asteraceae palaeo-polyploidization history and plant inulin production.</title>
        <authorList>
            <person name="Fan W."/>
            <person name="Wang S."/>
            <person name="Wang H."/>
            <person name="Wang A."/>
            <person name="Jiang F."/>
            <person name="Liu H."/>
            <person name="Zhao H."/>
            <person name="Xu D."/>
            <person name="Zhang Y."/>
        </authorList>
    </citation>
    <scope>NUCLEOTIDE SEQUENCE [LARGE SCALE GENOMIC DNA]</scope>
    <source>
        <strain evidence="2">cv. Punajuju</strain>
    </source>
</reference>
<gene>
    <name evidence="1" type="ORF">L2E82_30122</name>
</gene>
<protein>
    <submittedName>
        <fullName evidence="1">Uncharacterized protein</fullName>
    </submittedName>
</protein>
<sequence>MKKILLKISDDVDKDLQTISWDRHHMEDVRQLVESRRNWIQTKKKQEITGAEAENRIRTNKGKIEREKCKIWLSLQELNEKKAWVAEQKKYSYEFAEWQVKD</sequence>
<accession>A0ACB9CZN1</accession>
<dbReference type="EMBL" id="CM042013">
    <property type="protein sequence ID" value="KAI3739711.1"/>
    <property type="molecule type" value="Genomic_DNA"/>
</dbReference>
<evidence type="ECO:0000313" key="2">
    <source>
        <dbReference type="Proteomes" id="UP001055811"/>
    </source>
</evidence>
<comment type="caution">
    <text evidence="1">The sequence shown here is derived from an EMBL/GenBank/DDBJ whole genome shotgun (WGS) entry which is preliminary data.</text>
</comment>
<evidence type="ECO:0000313" key="1">
    <source>
        <dbReference type="EMBL" id="KAI3739711.1"/>
    </source>
</evidence>